<dbReference type="InterPro" id="IPR001907">
    <property type="entry name" value="ClpP"/>
</dbReference>
<name>A0AAU7VKA1_9FIRM</name>
<dbReference type="AlphaFoldDB" id="A0AAU7VKA1"/>
<dbReference type="GO" id="GO:0051117">
    <property type="term" value="F:ATPase binding"/>
    <property type="evidence" value="ECO:0007669"/>
    <property type="project" value="TreeGrafter"/>
</dbReference>
<gene>
    <name evidence="7" type="ORF">PRVXT_002520</name>
</gene>
<dbReference type="EMBL" id="CP158367">
    <property type="protein sequence ID" value="XBX74477.1"/>
    <property type="molecule type" value="Genomic_DNA"/>
</dbReference>
<dbReference type="PANTHER" id="PTHR10381">
    <property type="entry name" value="ATP-DEPENDENT CLP PROTEASE PROTEOLYTIC SUBUNIT"/>
    <property type="match status" value="1"/>
</dbReference>
<evidence type="ECO:0000256" key="3">
    <source>
        <dbReference type="ARBA" id="ARBA00022670"/>
    </source>
</evidence>
<dbReference type="NCBIfam" id="NF045542">
    <property type="entry name" value="Clp_rel_HeadMat"/>
    <property type="match status" value="1"/>
</dbReference>
<accession>A0AAU7VKA1</accession>
<evidence type="ECO:0000256" key="4">
    <source>
        <dbReference type="ARBA" id="ARBA00022801"/>
    </source>
</evidence>
<dbReference type="GO" id="GO:0004252">
    <property type="term" value="F:serine-type endopeptidase activity"/>
    <property type="evidence" value="ECO:0007669"/>
    <property type="project" value="InterPro"/>
</dbReference>
<comment type="similarity">
    <text evidence="1 6">Belongs to the peptidase S14 family.</text>
</comment>
<dbReference type="GO" id="GO:0004176">
    <property type="term" value="F:ATP-dependent peptidase activity"/>
    <property type="evidence" value="ECO:0007669"/>
    <property type="project" value="InterPro"/>
</dbReference>
<evidence type="ECO:0000256" key="1">
    <source>
        <dbReference type="ARBA" id="ARBA00007039"/>
    </source>
</evidence>
<keyword evidence="2" id="KW-0963">Cytoplasm</keyword>
<dbReference type="PRINTS" id="PR00127">
    <property type="entry name" value="CLPPROTEASEP"/>
</dbReference>
<organism evidence="7">
    <name type="scientific">Proteinivorax tanatarense</name>
    <dbReference type="NCBI Taxonomy" id="1260629"/>
    <lineage>
        <taxon>Bacteria</taxon>
        <taxon>Bacillati</taxon>
        <taxon>Bacillota</taxon>
        <taxon>Clostridia</taxon>
        <taxon>Eubacteriales</taxon>
        <taxon>Proteinivoracaceae</taxon>
        <taxon>Proteinivorax</taxon>
    </lineage>
</organism>
<dbReference type="CDD" id="cd07016">
    <property type="entry name" value="S14_ClpP_1"/>
    <property type="match status" value="1"/>
</dbReference>
<reference evidence="7" key="2">
    <citation type="submission" date="2024-06" db="EMBL/GenBank/DDBJ databases">
        <authorList>
            <person name="Petrova K.O."/>
            <person name="Toshchakov S.V."/>
            <person name="Boltjanskaja Y.V."/>
            <person name="Kevbrin V."/>
        </authorList>
    </citation>
    <scope>NUCLEOTIDE SEQUENCE</scope>
    <source>
        <strain evidence="7">Z-910T</strain>
    </source>
</reference>
<evidence type="ECO:0000256" key="6">
    <source>
        <dbReference type="RuleBase" id="RU003567"/>
    </source>
</evidence>
<dbReference type="GO" id="GO:0006515">
    <property type="term" value="P:protein quality control for misfolded or incompletely synthesized proteins"/>
    <property type="evidence" value="ECO:0007669"/>
    <property type="project" value="TreeGrafter"/>
</dbReference>
<keyword evidence="4 7" id="KW-0378">Hydrolase</keyword>
<keyword evidence="5" id="KW-0720">Serine protease</keyword>
<dbReference type="InterPro" id="IPR029045">
    <property type="entry name" value="ClpP/crotonase-like_dom_sf"/>
</dbReference>
<dbReference type="GO" id="GO:0009368">
    <property type="term" value="C:endopeptidase Clp complex"/>
    <property type="evidence" value="ECO:0007669"/>
    <property type="project" value="TreeGrafter"/>
</dbReference>
<dbReference type="Gene3D" id="3.90.226.10">
    <property type="entry name" value="2-enoyl-CoA Hydratase, Chain A, domain 1"/>
    <property type="match status" value="1"/>
</dbReference>
<keyword evidence="3 7" id="KW-0645">Protease</keyword>
<dbReference type="PANTHER" id="PTHR10381:SF70">
    <property type="entry name" value="ATP-DEPENDENT CLP PROTEASE PROTEOLYTIC SUBUNIT"/>
    <property type="match status" value="1"/>
</dbReference>
<evidence type="ECO:0000256" key="5">
    <source>
        <dbReference type="ARBA" id="ARBA00022825"/>
    </source>
</evidence>
<dbReference type="InterPro" id="IPR023562">
    <property type="entry name" value="ClpP/TepA"/>
</dbReference>
<dbReference type="Pfam" id="PF00574">
    <property type="entry name" value="CLP_protease"/>
    <property type="match status" value="1"/>
</dbReference>
<evidence type="ECO:0000313" key="7">
    <source>
        <dbReference type="EMBL" id="XBX74477.1"/>
    </source>
</evidence>
<protein>
    <recommendedName>
        <fullName evidence="6">ATP-dependent Clp protease proteolytic subunit</fullName>
    </recommendedName>
</protein>
<dbReference type="RefSeq" id="WP_350343229.1">
    <property type="nucleotide sequence ID" value="NZ_CP158367.1"/>
</dbReference>
<evidence type="ECO:0000256" key="2">
    <source>
        <dbReference type="ARBA" id="ARBA00022490"/>
    </source>
</evidence>
<dbReference type="SUPFAM" id="SSF52096">
    <property type="entry name" value="ClpP/crotonase"/>
    <property type="match status" value="1"/>
</dbReference>
<proteinExistence type="inferred from homology"/>
<reference evidence="7" key="1">
    <citation type="journal article" date="2013" name="Extremophiles">
        <title>Proteinivorax tanatarense gen. nov., sp. nov., an anaerobic, haloalkaliphilic, proteolytic bacterium isolated from a decaying algal bloom, and proposal of Proteinivoraceae fam. nov.</title>
        <authorList>
            <person name="Kevbrin V."/>
            <person name="Boltyanskaya Y."/>
            <person name="Zhilina T."/>
            <person name="Kolganova T."/>
            <person name="Lavrentjeva E."/>
            <person name="Kuznetsov B."/>
        </authorList>
    </citation>
    <scope>NUCLEOTIDE SEQUENCE</scope>
    <source>
        <strain evidence="7">Z-910T</strain>
    </source>
</reference>
<sequence length="233" mass="26046">MKFWNFAKTEEGRTLYLDGYIAEESWFEDDVTPKIFKEELEAERGDITLFINSPGGDCFAASRIYTMLKEYEGKVTVKIDGIAASAASVIAMAGDEVLMSPTAMLMIHNPATIVWGEVLDMKRGIEVLSEVKESIINAYESKAGLTRQKISTMMDKETWMSAGKALELGFCDEVLYTEKKVPDAVVNGFLFDKMTVTNHFIGRLNKSKPTTKSKEKVEGTDVSQLAKRLELIK</sequence>